<keyword evidence="8" id="KW-1185">Reference proteome</keyword>
<evidence type="ECO:0000313" key="7">
    <source>
        <dbReference type="EMBL" id="KAG0452458.1"/>
    </source>
</evidence>
<evidence type="ECO:0000256" key="6">
    <source>
        <dbReference type="RuleBase" id="RU367102"/>
    </source>
</evidence>
<dbReference type="Pfam" id="PF17181">
    <property type="entry name" value="EPF"/>
    <property type="match status" value="1"/>
</dbReference>
<evidence type="ECO:0000256" key="2">
    <source>
        <dbReference type="ARBA" id="ARBA00008127"/>
    </source>
</evidence>
<keyword evidence="6" id="KW-0217">Developmental protein</keyword>
<evidence type="ECO:0000256" key="5">
    <source>
        <dbReference type="ARBA" id="ARBA00023157"/>
    </source>
</evidence>
<organism evidence="7 8">
    <name type="scientific">Vanilla planifolia</name>
    <name type="common">Vanilla</name>
    <dbReference type="NCBI Taxonomy" id="51239"/>
    <lineage>
        <taxon>Eukaryota</taxon>
        <taxon>Viridiplantae</taxon>
        <taxon>Streptophyta</taxon>
        <taxon>Embryophyta</taxon>
        <taxon>Tracheophyta</taxon>
        <taxon>Spermatophyta</taxon>
        <taxon>Magnoliopsida</taxon>
        <taxon>Liliopsida</taxon>
        <taxon>Asparagales</taxon>
        <taxon>Orchidaceae</taxon>
        <taxon>Vanilloideae</taxon>
        <taxon>Vanilleae</taxon>
        <taxon>Vanilla</taxon>
    </lineage>
</organism>
<dbReference type="AlphaFoldDB" id="A0A835PGY8"/>
<gene>
    <name evidence="7" type="ORF">HPP92_025122</name>
</gene>
<sequence length="123" mass="13857">MELKTERSGRRSNKVKAFLLYVALSMFFACALFSRASRRAESEGSVSFERMVLDAEIRRRSIPEARADRRGLVGSSPPRCIHRCGTCSPCRAVHVPFPPGTPAVDEYYPEAWRCKCGGRLFMP</sequence>
<comment type="similarity">
    <text evidence="2 6">Belongs to the plant cysteine rich small secretory peptide family. Epidermal patterning factor subfamily.</text>
</comment>
<dbReference type="Proteomes" id="UP000636800">
    <property type="component" value="Unassembled WGS sequence"/>
</dbReference>
<dbReference type="GO" id="GO:0005576">
    <property type="term" value="C:extracellular region"/>
    <property type="evidence" value="ECO:0007669"/>
    <property type="project" value="UniProtKB-SubCell"/>
</dbReference>
<protein>
    <recommendedName>
        <fullName evidence="6">Epidermal patterning factor-like protein</fullName>
    </recommendedName>
</protein>
<keyword evidence="3 6" id="KW-0964">Secreted</keyword>
<keyword evidence="5" id="KW-1015">Disulfide bond</keyword>
<comment type="subcellular location">
    <subcellularLocation>
        <location evidence="1 6">Secreted</location>
    </subcellularLocation>
</comment>
<dbReference type="PANTHER" id="PTHR33109:SF4">
    <property type="entry name" value="EPIDERMAL PATTERNING FACTOR-LIKE PROTEIN 6"/>
    <property type="match status" value="1"/>
</dbReference>
<reference evidence="7 8" key="1">
    <citation type="journal article" date="2020" name="Nat. Food">
        <title>A phased Vanilla planifolia genome enables genetic improvement of flavour and production.</title>
        <authorList>
            <person name="Hasing T."/>
            <person name="Tang H."/>
            <person name="Brym M."/>
            <person name="Khazi F."/>
            <person name="Huang T."/>
            <person name="Chambers A.H."/>
        </authorList>
    </citation>
    <scope>NUCLEOTIDE SEQUENCE [LARGE SCALE GENOMIC DNA]</scope>
    <source>
        <tissue evidence="7">Leaf</tissue>
    </source>
</reference>
<proteinExistence type="inferred from homology"/>
<dbReference type="InterPro" id="IPR039455">
    <property type="entry name" value="EPFL"/>
</dbReference>
<evidence type="ECO:0000256" key="3">
    <source>
        <dbReference type="ARBA" id="ARBA00022525"/>
    </source>
</evidence>
<evidence type="ECO:0000256" key="4">
    <source>
        <dbReference type="ARBA" id="ARBA00022729"/>
    </source>
</evidence>
<dbReference type="EMBL" id="JADCNL010000014">
    <property type="protein sequence ID" value="KAG0452458.1"/>
    <property type="molecule type" value="Genomic_DNA"/>
</dbReference>
<dbReference type="PROSITE" id="PS51257">
    <property type="entry name" value="PROKAR_LIPOPROTEIN"/>
    <property type="match status" value="1"/>
</dbReference>
<dbReference type="OrthoDB" id="276261at2759"/>
<comment type="function">
    <text evidence="6">Controls stomatal patterning.</text>
</comment>
<dbReference type="GO" id="GO:0010052">
    <property type="term" value="P:guard cell differentiation"/>
    <property type="evidence" value="ECO:0007669"/>
    <property type="project" value="UniProtKB-UniRule"/>
</dbReference>
<accession>A0A835PGY8</accession>
<keyword evidence="4" id="KW-0732">Signal</keyword>
<dbReference type="PANTHER" id="PTHR33109">
    <property type="entry name" value="EPIDERMAL PATTERNING FACTOR-LIKE PROTEIN 4"/>
    <property type="match status" value="1"/>
</dbReference>
<name>A0A835PGY8_VANPL</name>
<evidence type="ECO:0000256" key="1">
    <source>
        <dbReference type="ARBA" id="ARBA00004613"/>
    </source>
</evidence>
<evidence type="ECO:0000313" key="8">
    <source>
        <dbReference type="Proteomes" id="UP000636800"/>
    </source>
</evidence>
<comment type="caution">
    <text evidence="7">The sequence shown here is derived from an EMBL/GenBank/DDBJ whole genome shotgun (WGS) entry which is preliminary data.</text>
</comment>